<dbReference type="GO" id="GO:1990169">
    <property type="term" value="P:stress response to copper ion"/>
    <property type="evidence" value="ECO:0007669"/>
    <property type="project" value="TreeGrafter"/>
</dbReference>
<dbReference type="GO" id="GO:0005507">
    <property type="term" value="F:copper ion binding"/>
    <property type="evidence" value="ECO:0007669"/>
    <property type="project" value="TreeGrafter"/>
</dbReference>
<evidence type="ECO:0000313" key="2">
    <source>
        <dbReference type="EMBL" id="AYD39224.1"/>
    </source>
</evidence>
<dbReference type="GO" id="GO:0046870">
    <property type="term" value="F:cadmium ion binding"/>
    <property type="evidence" value="ECO:0007669"/>
    <property type="project" value="TreeGrafter"/>
</dbReference>
<dbReference type="KEGG" id="cfer:D4Z93_01150"/>
<dbReference type="Proteomes" id="UP000266301">
    <property type="component" value="Chromosome"/>
</dbReference>
<evidence type="ECO:0000313" key="3">
    <source>
        <dbReference type="Proteomes" id="UP000266301"/>
    </source>
</evidence>
<dbReference type="Gene3D" id="4.10.860.10">
    <property type="entry name" value="UVR domain"/>
    <property type="match status" value="1"/>
</dbReference>
<dbReference type="GO" id="GO:0050897">
    <property type="term" value="F:cobalt ion binding"/>
    <property type="evidence" value="ECO:0007669"/>
    <property type="project" value="TreeGrafter"/>
</dbReference>
<dbReference type="PANTHER" id="PTHR38430">
    <property type="entry name" value="PROTEIN-ARGININE KINASE ACTIVATOR PROTEIN"/>
    <property type="match status" value="1"/>
</dbReference>
<dbReference type="PIRSF" id="PIRSF015034">
    <property type="entry name" value="YacH"/>
    <property type="match status" value="1"/>
</dbReference>
<dbReference type="AlphaFoldDB" id="A0A386H0P1"/>
<keyword evidence="3" id="KW-1185">Reference proteome</keyword>
<organism evidence="2 3">
    <name type="scientific">Clostridium fermenticellae</name>
    <dbReference type="NCBI Taxonomy" id="2068654"/>
    <lineage>
        <taxon>Bacteria</taxon>
        <taxon>Bacillati</taxon>
        <taxon>Bacillota</taxon>
        <taxon>Clostridia</taxon>
        <taxon>Eubacteriales</taxon>
        <taxon>Clostridiaceae</taxon>
        <taxon>Clostridium</taxon>
    </lineage>
</organism>
<name>A0A386H0P1_9CLOT</name>
<protein>
    <submittedName>
        <fullName evidence="2">Excinuclease</fullName>
    </submittedName>
</protein>
<dbReference type="GO" id="GO:0008270">
    <property type="term" value="F:zinc ion binding"/>
    <property type="evidence" value="ECO:0007669"/>
    <property type="project" value="TreeGrafter"/>
</dbReference>
<reference evidence="2 3" key="1">
    <citation type="journal article" date="2019" name="Int. J. Syst. Evol. Microbiol.">
        <title>Clostridium fermenticellae sp. nov., isolated from the mud in a fermentation cellar for the production of the Chinese liquor, baijiu.</title>
        <authorList>
            <person name="Xu P.X."/>
            <person name="Chai L.J."/>
            <person name="Qiu T."/>
            <person name="Zhang X.J."/>
            <person name="Lu Z.M."/>
            <person name="Xiao C."/>
            <person name="Wang S.T."/>
            <person name="Shen C.H."/>
            <person name="Shi J.S."/>
            <person name="Xu Z.H."/>
        </authorList>
    </citation>
    <scope>NUCLEOTIDE SEQUENCE [LARGE SCALE GENOMIC DNA]</scope>
    <source>
        <strain evidence="2 3">JN500901</strain>
    </source>
</reference>
<dbReference type="PANTHER" id="PTHR38430:SF1">
    <property type="entry name" value="PROTEIN-ARGININE KINASE ACTIVATOR PROTEIN"/>
    <property type="match status" value="1"/>
</dbReference>
<dbReference type="SUPFAM" id="SSF46600">
    <property type="entry name" value="C-terminal UvrC-binding domain of UvrB"/>
    <property type="match status" value="1"/>
</dbReference>
<gene>
    <name evidence="2" type="ORF">D4Z93_01150</name>
</gene>
<dbReference type="GO" id="GO:1990170">
    <property type="term" value="P:stress response to cadmium ion"/>
    <property type="evidence" value="ECO:0007669"/>
    <property type="project" value="TreeGrafter"/>
</dbReference>
<accession>A0A386H0P1</accession>
<dbReference type="OrthoDB" id="9788704at2"/>
<evidence type="ECO:0000259" key="1">
    <source>
        <dbReference type="PROSITE" id="PS50151"/>
    </source>
</evidence>
<sequence length="172" mass="19898">MLCDFCKKNEATVHITRVINGVKQEFNLCEKCAHENTEFNFVPQVDFFSSPFTFQNVLSGMMDYISNSNNATQRNFNVTCSKCNLNFEEFKRTGLLGCSDCYKNFGSTLIPVIKRVQGNLEHTGKIPKRIGNNIICRKKIEQLKHELQKCIENEEYEEAAKIRDEIKEINKK</sequence>
<dbReference type="InterPro" id="IPR001943">
    <property type="entry name" value="UVR_dom"/>
</dbReference>
<proteinExistence type="predicted"/>
<dbReference type="InterPro" id="IPR025542">
    <property type="entry name" value="YacH"/>
</dbReference>
<dbReference type="Pfam" id="PF02151">
    <property type="entry name" value="UVR"/>
    <property type="match status" value="1"/>
</dbReference>
<dbReference type="PROSITE" id="PS50151">
    <property type="entry name" value="UVR"/>
    <property type="match status" value="1"/>
</dbReference>
<feature type="domain" description="UVR" evidence="1">
    <location>
        <begin position="137"/>
        <end position="172"/>
    </location>
</feature>
<dbReference type="InterPro" id="IPR036876">
    <property type="entry name" value="UVR_dom_sf"/>
</dbReference>
<dbReference type="EMBL" id="CP032416">
    <property type="protein sequence ID" value="AYD39224.1"/>
    <property type="molecule type" value="Genomic_DNA"/>
</dbReference>
<dbReference type="RefSeq" id="WP_119969935.1">
    <property type="nucleotide sequence ID" value="NZ_CP032416.1"/>
</dbReference>